<organism evidence="1 2">
    <name type="scientific">Taibaiella chishuiensis</name>
    <dbReference type="NCBI Taxonomy" id="1434707"/>
    <lineage>
        <taxon>Bacteria</taxon>
        <taxon>Pseudomonadati</taxon>
        <taxon>Bacteroidota</taxon>
        <taxon>Chitinophagia</taxon>
        <taxon>Chitinophagales</taxon>
        <taxon>Chitinophagaceae</taxon>
        <taxon>Taibaiella</taxon>
    </lineage>
</organism>
<proteinExistence type="predicted"/>
<comment type="caution">
    <text evidence="1">The sequence shown here is derived from an EMBL/GenBank/DDBJ whole genome shotgun (WGS) entry which is preliminary data.</text>
</comment>
<name>A0A2P8DBK0_9BACT</name>
<protein>
    <submittedName>
        <fullName evidence="1">Uncharacterized protein</fullName>
    </submittedName>
</protein>
<dbReference type="AlphaFoldDB" id="A0A2P8DBK0"/>
<gene>
    <name evidence="1" type="ORF">B0I18_101764</name>
</gene>
<evidence type="ECO:0000313" key="1">
    <source>
        <dbReference type="EMBL" id="PSK94608.1"/>
    </source>
</evidence>
<accession>A0A2P8DBK0</accession>
<sequence>MSLTNKHHNTTSWFTLQSSALPVAPFMKSAGQGSFMLYAYIRKIKRLSCFVLQD</sequence>
<evidence type="ECO:0000313" key="2">
    <source>
        <dbReference type="Proteomes" id="UP000240572"/>
    </source>
</evidence>
<keyword evidence="2" id="KW-1185">Reference proteome</keyword>
<reference evidence="1 2" key="1">
    <citation type="submission" date="2018-03" db="EMBL/GenBank/DDBJ databases">
        <title>Genomic Encyclopedia of Type Strains, Phase III (KMG-III): the genomes of soil and plant-associated and newly described type strains.</title>
        <authorList>
            <person name="Whitman W."/>
        </authorList>
    </citation>
    <scope>NUCLEOTIDE SEQUENCE [LARGE SCALE GENOMIC DNA]</scope>
    <source>
        <strain evidence="1 2">CGMCC 1.12700</strain>
    </source>
</reference>
<dbReference type="EMBL" id="PYGD01000001">
    <property type="protein sequence ID" value="PSK94608.1"/>
    <property type="molecule type" value="Genomic_DNA"/>
</dbReference>
<dbReference type="Proteomes" id="UP000240572">
    <property type="component" value="Unassembled WGS sequence"/>
</dbReference>